<proteinExistence type="predicted"/>
<name>A0A1M4Z5B2_STRHI</name>
<dbReference type="Pfam" id="PF14428">
    <property type="entry name" value="DddA-like"/>
    <property type="match status" value="1"/>
</dbReference>
<keyword evidence="2" id="KW-1185">Reference proteome</keyword>
<dbReference type="InterPro" id="IPR032724">
    <property type="entry name" value="SCP1.201-like"/>
</dbReference>
<organism evidence="1 2">
    <name type="scientific">Streptoalloteichus hindustanus</name>
    <dbReference type="NCBI Taxonomy" id="2017"/>
    <lineage>
        <taxon>Bacteria</taxon>
        <taxon>Bacillati</taxon>
        <taxon>Actinomycetota</taxon>
        <taxon>Actinomycetes</taxon>
        <taxon>Pseudonocardiales</taxon>
        <taxon>Pseudonocardiaceae</taxon>
        <taxon>Streptoalloteichus</taxon>
    </lineage>
</organism>
<reference evidence="1 2" key="1">
    <citation type="submission" date="2016-11" db="EMBL/GenBank/DDBJ databases">
        <authorList>
            <person name="Jaros S."/>
            <person name="Januszkiewicz K."/>
            <person name="Wedrychowicz H."/>
        </authorList>
    </citation>
    <scope>NUCLEOTIDE SEQUENCE [LARGE SCALE GENOMIC DNA]</scope>
    <source>
        <strain evidence="1 2">DSM 44523</strain>
    </source>
</reference>
<evidence type="ECO:0000313" key="1">
    <source>
        <dbReference type="EMBL" id="SHF12987.1"/>
    </source>
</evidence>
<sequence length="113" mass="12229">MHGRWVGPDGTAHAIVSGHDDVLTPRVNNVLREAGCPMLPASTAADVELKLAVLMRDSGIRHAIVVTNNTPCQGPLGCDTLLPVVLPEGYALTVYGPNNYRRTFRGGAEPWWR</sequence>
<protein>
    <submittedName>
        <fullName evidence="1">SCP1.201-like deaminase</fullName>
    </submittedName>
</protein>
<dbReference type="AlphaFoldDB" id="A0A1M4Z5B2"/>
<dbReference type="Proteomes" id="UP000184501">
    <property type="component" value="Unassembled WGS sequence"/>
</dbReference>
<gene>
    <name evidence="1" type="ORF">SAMN05444320_102600</name>
</gene>
<dbReference type="EMBL" id="FQVN01000002">
    <property type="protein sequence ID" value="SHF12987.1"/>
    <property type="molecule type" value="Genomic_DNA"/>
</dbReference>
<evidence type="ECO:0000313" key="2">
    <source>
        <dbReference type="Proteomes" id="UP000184501"/>
    </source>
</evidence>
<accession>A0A1M4Z5B2</accession>